<dbReference type="InterPro" id="IPR006913">
    <property type="entry name" value="CENP-V/GFA"/>
</dbReference>
<evidence type="ECO:0000313" key="6">
    <source>
        <dbReference type="EMBL" id="KAL2288297.1"/>
    </source>
</evidence>
<name>A0ABR4F0U4_9PEZI</name>
<gene>
    <name evidence="6" type="ORF">FJTKL_04351</name>
</gene>
<protein>
    <recommendedName>
        <fullName evidence="5">CENP-V/GFA domain-containing protein</fullName>
    </recommendedName>
</protein>
<dbReference type="PANTHER" id="PTHR33337:SF3">
    <property type="entry name" value="CENP-V_GFA DOMAIN-CONTAINING PROTEIN"/>
    <property type="match status" value="1"/>
</dbReference>
<dbReference type="Proteomes" id="UP001600888">
    <property type="component" value="Unassembled WGS sequence"/>
</dbReference>
<comment type="similarity">
    <text evidence="1">Belongs to the Gfa family.</text>
</comment>
<proteinExistence type="inferred from homology"/>
<dbReference type="Gene3D" id="3.90.1590.10">
    <property type="entry name" value="glutathione-dependent formaldehyde- activating enzyme (gfa)"/>
    <property type="match status" value="1"/>
</dbReference>
<evidence type="ECO:0000256" key="4">
    <source>
        <dbReference type="ARBA" id="ARBA00023239"/>
    </source>
</evidence>
<evidence type="ECO:0000313" key="7">
    <source>
        <dbReference type="Proteomes" id="UP001600888"/>
    </source>
</evidence>
<keyword evidence="2" id="KW-0479">Metal-binding</keyword>
<dbReference type="SUPFAM" id="SSF51316">
    <property type="entry name" value="Mss4-like"/>
    <property type="match status" value="1"/>
</dbReference>
<accession>A0ABR4F0U4</accession>
<keyword evidence="3" id="KW-0862">Zinc</keyword>
<evidence type="ECO:0000259" key="5">
    <source>
        <dbReference type="PROSITE" id="PS51891"/>
    </source>
</evidence>
<dbReference type="EMBL" id="JBAWTH010000017">
    <property type="protein sequence ID" value="KAL2288297.1"/>
    <property type="molecule type" value="Genomic_DNA"/>
</dbReference>
<evidence type="ECO:0000256" key="1">
    <source>
        <dbReference type="ARBA" id="ARBA00005495"/>
    </source>
</evidence>
<reference evidence="6 7" key="1">
    <citation type="submission" date="2024-03" db="EMBL/GenBank/DDBJ databases">
        <title>A high-quality draft genome sequence of Diaporthe vaccinii, a causative agent of upright dieback and viscid rot disease in cranberry plants.</title>
        <authorList>
            <person name="Sarrasin M."/>
            <person name="Lang B.F."/>
            <person name="Burger G."/>
        </authorList>
    </citation>
    <scope>NUCLEOTIDE SEQUENCE [LARGE SCALE GENOMIC DNA]</scope>
    <source>
        <strain evidence="6 7">IS7</strain>
    </source>
</reference>
<dbReference type="PROSITE" id="PS51891">
    <property type="entry name" value="CENP_V_GFA"/>
    <property type="match status" value="1"/>
</dbReference>
<evidence type="ECO:0000256" key="3">
    <source>
        <dbReference type="ARBA" id="ARBA00022833"/>
    </source>
</evidence>
<keyword evidence="7" id="KW-1185">Reference proteome</keyword>
<sequence length="166" mass="18182">MTLSHQRAASHSSTQDATQTEGQGLAVRCQCGYISFRTPTAQPLRIACCHCTSCRKQSASAFGSSAFYPADAFISNLPQEAKDRLQLFTLTADSGNKKYCYFCPRCGVRLYGHSHKPDGTPLGLVTIKAGCVEDLEWKDVIHIWTRSAVVPIPEGVMQYEKGPPPL</sequence>
<dbReference type="Pfam" id="PF04828">
    <property type="entry name" value="GFA"/>
    <property type="match status" value="1"/>
</dbReference>
<dbReference type="InterPro" id="IPR011057">
    <property type="entry name" value="Mss4-like_sf"/>
</dbReference>
<keyword evidence="4" id="KW-0456">Lyase</keyword>
<evidence type="ECO:0000256" key="2">
    <source>
        <dbReference type="ARBA" id="ARBA00022723"/>
    </source>
</evidence>
<feature type="domain" description="CENP-V/GFA" evidence="5">
    <location>
        <begin position="22"/>
        <end position="160"/>
    </location>
</feature>
<comment type="caution">
    <text evidence="6">The sequence shown here is derived from an EMBL/GenBank/DDBJ whole genome shotgun (WGS) entry which is preliminary data.</text>
</comment>
<organism evidence="6 7">
    <name type="scientific">Diaporthe vaccinii</name>
    <dbReference type="NCBI Taxonomy" id="105482"/>
    <lineage>
        <taxon>Eukaryota</taxon>
        <taxon>Fungi</taxon>
        <taxon>Dikarya</taxon>
        <taxon>Ascomycota</taxon>
        <taxon>Pezizomycotina</taxon>
        <taxon>Sordariomycetes</taxon>
        <taxon>Sordariomycetidae</taxon>
        <taxon>Diaporthales</taxon>
        <taxon>Diaporthaceae</taxon>
        <taxon>Diaporthe</taxon>
        <taxon>Diaporthe eres species complex</taxon>
    </lineage>
</organism>
<dbReference type="PANTHER" id="PTHR33337">
    <property type="entry name" value="GFA DOMAIN-CONTAINING PROTEIN"/>
    <property type="match status" value="1"/>
</dbReference>